<reference evidence="2 3" key="1">
    <citation type="submission" date="2019-04" db="EMBL/GenBank/DDBJ databases">
        <title>Comparative genomics and transcriptomics to analyze fruiting body development in filamentous ascomycetes.</title>
        <authorList>
            <consortium name="DOE Joint Genome Institute"/>
            <person name="Lutkenhaus R."/>
            <person name="Traeger S."/>
            <person name="Breuer J."/>
            <person name="Kuo A."/>
            <person name="Lipzen A."/>
            <person name="Pangilinan J."/>
            <person name="Dilworth D."/>
            <person name="Sandor L."/>
            <person name="Poggeler S."/>
            <person name="Barry K."/>
            <person name="Grigoriev I.V."/>
            <person name="Nowrousian M."/>
        </authorList>
    </citation>
    <scope>NUCLEOTIDE SEQUENCE [LARGE SCALE GENOMIC DNA]</scope>
    <source>
        <strain evidence="2 3">CBS 389.68</strain>
    </source>
</reference>
<evidence type="ECO:0000313" key="3">
    <source>
        <dbReference type="Proteomes" id="UP000298138"/>
    </source>
</evidence>
<dbReference type="Proteomes" id="UP000298138">
    <property type="component" value="Unassembled WGS sequence"/>
</dbReference>
<dbReference type="InParanoid" id="A0A4S2N2H0"/>
<dbReference type="AlphaFoldDB" id="A0A4S2N2H0"/>
<keyword evidence="3" id="KW-1185">Reference proteome</keyword>
<evidence type="ECO:0000256" key="1">
    <source>
        <dbReference type="SAM" id="SignalP"/>
    </source>
</evidence>
<dbReference type="EMBL" id="ML220114">
    <property type="protein sequence ID" value="TGZ83301.1"/>
    <property type="molecule type" value="Genomic_DNA"/>
</dbReference>
<protein>
    <submittedName>
        <fullName evidence="2">Uncharacterized protein</fullName>
    </submittedName>
</protein>
<accession>A0A4S2N2H0</accession>
<evidence type="ECO:0000313" key="2">
    <source>
        <dbReference type="EMBL" id="TGZ83301.1"/>
    </source>
</evidence>
<name>A0A4S2N2H0_9PEZI</name>
<keyword evidence="1" id="KW-0732">Signal</keyword>
<gene>
    <name evidence="2" type="ORF">EX30DRAFT_339498</name>
</gene>
<feature type="chain" id="PRO_5020745484" evidence="1">
    <location>
        <begin position="22"/>
        <end position="127"/>
    </location>
</feature>
<proteinExistence type="predicted"/>
<sequence length="127" mass="14033">MTRLLSIALTVLATLFLLVAAAPTVMELEQKTNMLSCPTGSQQPQCTSCGGENTSVWGRGFCNTREEGKLWCPCCPKPQRELECRDCGGHYKVTEDGVERTVCVGLQEERWTYHGCGCQQEEKVGEV</sequence>
<organism evidence="2 3">
    <name type="scientific">Ascodesmis nigricans</name>
    <dbReference type="NCBI Taxonomy" id="341454"/>
    <lineage>
        <taxon>Eukaryota</taxon>
        <taxon>Fungi</taxon>
        <taxon>Dikarya</taxon>
        <taxon>Ascomycota</taxon>
        <taxon>Pezizomycotina</taxon>
        <taxon>Pezizomycetes</taxon>
        <taxon>Pezizales</taxon>
        <taxon>Ascodesmidaceae</taxon>
        <taxon>Ascodesmis</taxon>
    </lineage>
</organism>
<feature type="signal peptide" evidence="1">
    <location>
        <begin position="1"/>
        <end position="21"/>
    </location>
</feature>